<dbReference type="Pfam" id="PF05773">
    <property type="entry name" value="RWD"/>
    <property type="match status" value="1"/>
</dbReference>
<feature type="region of interest" description="Disordered" evidence="1">
    <location>
        <begin position="169"/>
        <end position="219"/>
    </location>
</feature>
<evidence type="ECO:0000313" key="3">
    <source>
        <dbReference type="EMBL" id="KAF2154606.1"/>
    </source>
</evidence>
<evidence type="ECO:0000313" key="4">
    <source>
        <dbReference type="Proteomes" id="UP000799439"/>
    </source>
</evidence>
<dbReference type="EMBL" id="ML996083">
    <property type="protein sequence ID" value="KAF2154606.1"/>
    <property type="molecule type" value="Genomic_DNA"/>
</dbReference>
<dbReference type="InterPro" id="IPR040213">
    <property type="entry name" value="GIR2-like"/>
</dbReference>
<comment type="caution">
    <text evidence="3">The sequence shown here is derived from an EMBL/GenBank/DDBJ whole genome shotgun (WGS) entry which is preliminary data.</text>
</comment>
<dbReference type="Gene3D" id="3.10.110.10">
    <property type="entry name" value="Ubiquitin Conjugating Enzyme"/>
    <property type="match status" value="1"/>
</dbReference>
<protein>
    <submittedName>
        <fullName evidence="3">RWD-domain-containing protein</fullName>
    </submittedName>
</protein>
<dbReference type="PANTHER" id="PTHR12292">
    <property type="entry name" value="RWD DOMAIN-CONTAINING PROTEIN"/>
    <property type="match status" value="1"/>
</dbReference>
<organism evidence="3 4">
    <name type="scientific">Myriangium duriaei CBS 260.36</name>
    <dbReference type="NCBI Taxonomy" id="1168546"/>
    <lineage>
        <taxon>Eukaryota</taxon>
        <taxon>Fungi</taxon>
        <taxon>Dikarya</taxon>
        <taxon>Ascomycota</taxon>
        <taxon>Pezizomycotina</taxon>
        <taxon>Dothideomycetes</taxon>
        <taxon>Dothideomycetidae</taxon>
        <taxon>Myriangiales</taxon>
        <taxon>Myriangiaceae</taxon>
        <taxon>Myriangium</taxon>
    </lineage>
</organism>
<sequence>MGREDQTEEREVLESIFPDEITDISETEYRISIQLDIPGFDEEAEQPVILLQVQYPEAYPDEAPRLDIQNPPNAAKHPHLDVQDDKTQLLESLTSTIEENLGMAMVFTLVTTLKENAEQLIAKRLDAIQAEQDAAKAQAEAEENRKFEGTKVTRDTFLAWRDRFKKEMEEERARREKELEEEMRKKRLPKEERKMTGKELWEKGLAGKTVDEEEEGEDAIVEGMREVKVK</sequence>
<dbReference type="InterPro" id="IPR016135">
    <property type="entry name" value="UBQ-conjugating_enzyme/RWD"/>
</dbReference>
<keyword evidence="4" id="KW-1185">Reference proteome</keyword>
<feature type="domain" description="RWD" evidence="2">
    <location>
        <begin position="8"/>
        <end position="120"/>
    </location>
</feature>
<dbReference type="FunFam" id="3.10.110.10:FF:000075">
    <property type="entry name" value="RWD domain-containing protein (Gir2)"/>
    <property type="match status" value="1"/>
</dbReference>
<dbReference type="SUPFAM" id="SSF54495">
    <property type="entry name" value="UBC-like"/>
    <property type="match status" value="1"/>
</dbReference>
<accession>A0A9P4J3T9</accession>
<dbReference type="AlphaFoldDB" id="A0A9P4J3T9"/>
<feature type="compositionally biased region" description="Basic and acidic residues" evidence="1">
    <location>
        <begin position="169"/>
        <end position="202"/>
    </location>
</feature>
<dbReference type="SMART" id="SM00591">
    <property type="entry name" value="RWD"/>
    <property type="match status" value="1"/>
</dbReference>
<proteinExistence type="predicted"/>
<evidence type="ECO:0000256" key="1">
    <source>
        <dbReference type="SAM" id="MobiDB-lite"/>
    </source>
</evidence>
<dbReference type="OrthoDB" id="277175at2759"/>
<name>A0A9P4J3T9_9PEZI</name>
<reference evidence="3" key="1">
    <citation type="journal article" date="2020" name="Stud. Mycol.">
        <title>101 Dothideomycetes genomes: a test case for predicting lifestyles and emergence of pathogens.</title>
        <authorList>
            <person name="Haridas S."/>
            <person name="Albert R."/>
            <person name="Binder M."/>
            <person name="Bloem J."/>
            <person name="Labutti K."/>
            <person name="Salamov A."/>
            <person name="Andreopoulos B."/>
            <person name="Baker S."/>
            <person name="Barry K."/>
            <person name="Bills G."/>
            <person name="Bluhm B."/>
            <person name="Cannon C."/>
            <person name="Castanera R."/>
            <person name="Culley D."/>
            <person name="Daum C."/>
            <person name="Ezra D."/>
            <person name="Gonzalez J."/>
            <person name="Henrissat B."/>
            <person name="Kuo A."/>
            <person name="Liang C."/>
            <person name="Lipzen A."/>
            <person name="Lutzoni F."/>
            <person name="Magnuson J."/>
            <person name="Mondo S."/>
            <person name="Nolan M."/>
            <person name="Ohm R."/>
            <person name="Pangilinan J."/>
            <person name="Park H.-J."/>
            <person name="Ramirez L."/>
            <person name="Alfaro M."/>
            <person name="Sun H."/>
            <person name="Tritt A."/>
            <person name="Yoshinaga Y."/>
            <person name="Zwiers L.-H."/>
            <person name="Turgeon B."/>
            <person name="Goodwin S."/>
            <person name="Spatafora J."/>
            <person name="Crous P."/>
            <person name="Grigoriev I."/>
        </authorList>
    </citation>
    <scope>NUCLEOTIDE SEQUENCE</scope>
    <source>
        <strain evidence="3">CBS 260.36</strain>
    </source>
</reference>
<dbReference type="Proteomes" id="UP000799439">
    <property type="component" value="Unassembled WGS sequence"/>
</dbReference>
<dbReference type="InterPro" id="IPR006575">
    <property type="entry name" value="RWD_dom"/>
</dbReference>
<gene>
    <name evidence="3" type="ORF">K461DRAFT_275734</name>
</gene>
<evidence type="ECO:0000259" key="2">
    <source>
        <dbReference type="SMART" id="SM00591"/>
    </source>
</evidence>